<accession>A0AAW0FDW5</accession>
<evidence type="ECO:0000313" key="2">
    <source>
        <dbReference type="Proteomes" id="UP001385951"/>
    </source>
</evidence>
<dbReference type="EMBL" id="JASBNA010000065">
    <property type="protein sequence ID" value="KAK7678881.1"/>
    <property type="molecule type" value="Genomic_DNA"/>
</dbReference>
<protein>
    <submittedName>
        <fullName evidence="1">Uncharacterized protein</fullName>
    </submittedName>
</protein>
<dbReference type="Proteomes" id="UP001385951">
    <property type="component" value="Unassembled WGS sequence"/>
</dbReference>
<sequence>MHDPQAPSADLPSDEHLDALTYFFRRRKHLNDLRANDHSLQGTIRGLSLSHGSKVYKWEPLEFSPWFERTEVPECKRLEVWSSHTPAQRVYDEFKDAWDCAQDFAPLQDVNCNRSECREPFHDNLEEGGPTIESVGPRLPAHLQDPTTYHQPLAAEGGECLALSLTRYQMDEFLDVLKYRYGIKIPDRISPPDPRVQCSTLSQGLLEALRGMVQEEMARELQWKDPRLMTILEEFFSCIKTHKSVPLYISDCHLPDEAFERLNNPWRITNATQSSLGSGVSKWILKTLNSHMEGWYIRVNGRTTGRESKHLMYHGGPKITHGKSVGSTAGTGLYSARGGFVGF</sequence>
<proteinExistence type="predicted"/>
<evidence type="ECO:0000313" key="1">
    <source>
        <dbReference type="EMBL" id="KAK7678881.1"/>
    </source>
</evidence>
<reference evidence="1 2" key="1">
    <citation type="submission" date="2022-09" db="EMBL/GenBank/DDBJ databases">
        <authorList>
            <person name="Palmer J.M."/>
        </authorList>
    </citation>
    <scope>NUCLEOTIDE SEQUENCE [LARGE SCALE GENOMIC DNA]</scope>
    <source>
        <strain evidence="1 2">DSM 7382</strain>
    </source>
</reference>
<organism evidence="1 2">
    <name type="scientific">Cerrena zonata</name>
    <dbReference type="NCBI Taxonomy" id="2478898"/>
    <lineage>
        <taxon>Eukaryota</taxon>
        <taxon>Fungi</taxon>
        <taxon>Dikarya</taxon>
        <taxon>Basidiomycota</taxon>
        <taxon>Agaricomycotina</taxon>
        <taxon>Agaricomycetes</taxon>
        <taxon>Polyporales</taxon>
        <taxon>Cerrenaceae</taxon>
        <taxon>Cerrena</taxon>
    </lineage>
</organism>
<name>A0AAW0FDW5_9APHY</name>
<gene>
    <name evidence="1" type="ORF">QCA50_018021</name>
</gene>
<keyword evidence="2" id="KW-1185">Reference proteome</keyword>
<comment type="caution">
    <text evidence="1">The sequence shown here is derived from an EMBL/GenBank/DDBJ whole genome shotgun (WGS) entry which is preliminary data.</text>
</comment>
<dbReference type="AlphaFoldDB" id="A0AAW0FDW5"/>